<dbReference type="RefSeq" id="WP_074774920.1">
    <property type="nucleotide sequence ID" value="NZ_FNKP01000004.1"/>
</dbReference>
<reference evidence="3" key="1">
    <citation type="submission" date="2016-10" db="EMBL/GenBank/DDBJ databases">
        <authorList>
            <person name="Varghese N."/>
        </authorList>
    </citation>
    <scope>NUCLEOTIDE SEQUENCE [LARGE SCALE GENOMIC DNA]</scope>
    <source>
        <strain evidence="3">GAS106B</strain>
    </source>
</reference>
<organism evidence="2 3">
    <name type="scientific">Paraburkholderia fungorum</name>
    <dbReference type="NCBI Taxonomy" id="134537"/>
    <lineage>
        <taxon>Bacteria</taxon>
        <taxon>Pseudomonadati</taxon>
        <taxon>Pseudomonadota</taxon>
        <taxon>Betaproteobacteria</taxon>
        <taxon>Burkholderiales</taxon>
        <taxon>Burkholderiaceae</taxon>
        <taxon>Paraburkholderia</taxon>
    </lineage>
</organism>
<accession>A0A1H1JXU6</accession>
<proteinExistence type="predicted"/>
<evidence type="ECO:0000313" key="2">
    <source>
        <dbReference type="EMBL" id="SDR54589.1"/>
    </source>
</evidence>
<gene>
    <name evidence="2" type="ORF">SAMN05443245_7462</name>
</gene>
<keyword evidence="3" id="KW-1185">Reference proteome</keyword>
<keyword evidence="1" id="KW-0812">Transmembrane</keyword>
<dbReference type="OrthoDB" id="9006081at2"/>
<keyword evidence="1" id="KW-1133">Transmembrane helix</keyword>
<dbReference type="AlphaFoldDB" id="A0A1H1JXU6"/>
<evidence type="ECO:0000313" key="3">
    <source>
        <dbReference type="Proteomes" id="UP000183487"/>
    </source>
</evidence>
<dbReference type="Proteomes" id="UP000183487">
    <property type="component" value="Unassembled WGS sequence"/>
</dbReference>
<protein>
    <submittedName>
        <fullName evidence="2">Uncharacterized protein</fullName>
    </submittedName>
</protein>
<sequence length="160" mass="17383">MEIIEVSVEYPSGLVITDRATLITGLDQVCISERLGSIIREFSTSEAPPVYAGRAAGRSVTLHANPDGTLKFEGEWVDVAENDQGGLWSRLGAMINAPTRDQRQQFGRFMHTLSAASLIGAIGFWHSTTSWTTGNILSEANLILAFVLTFYVGMVSMNGE</sequence>
<dbReference type="EMBL" id="FNKP01000004">
    <property type="protein sequence ID" value="SDR54589.1"/>
    <property type="molecule type" value="Genomic_DNA"/>
</dbReference>
<keyword evidence="1" id="KW-0472">Membrane</keyword>
<name>A0A1H1JXU6_9BURK</name>
<evidence type="ECO:0000256" key="1">
    <source>
        <dbReference type="SAM" id="Phobius"/>
    </source>
</evidence>
<feature type="transmembrane region" description="Helical" evidence="1">
    <location>
        <begin position="140"/>
        <end position="157"/>
    </location>
</feature>
<feature type="transmembrane region" description="Helical" evidence="1">
    <location>
        <begin position="109"/>
        <end position="128"/>
    </location>
</feature>